<reference evidence="8 9" key="1">
    <citation type="submission" date="2020-04" db="EMBL/GenBank/DDBJ databases">
        <title>Chromosome-level genome assembly of a cyprinid fish Onychostoma macrolepis by integration of Nanopore Sequencing, Bionano and Hi-C technology.</title>
        <authorList>
            <person name="Wang D."/>
        </authorList>
    </citation>
    <scope>NUCLEOTIDE SEQUENCE [LARGE SCALE GENOMIC DNA]</scope>
    <source>
        <strain evidence="8">SWU-2019</strain>
        <tissue evidence="8">Muscle</tissue>
    </source>
</reference>
<dbReference type="SUPFAM" id="SSF56436">
    <property type="entry name" value="C-type lectin-like"/>
    <property type="match status" value="1"/>
</dbReference>
<evidence type="ECO:0000256" key="6">
    <source>
        <dbReference type="SAM" id="Phobius"/>
    </source>
</evidence>
<feature type="compositionally biased region" description="Basic and acidic residues" evidence="5">
    <location>
        <begin position="15"/>
        <end position="34"/>
    </location>
</feature>
<organism evidence="8 9">
    <name type="scientific">Onychostoma macrolepis</name>
    <dbReference type="NCBI Taxonomy" id="369639"/>
    <lineage>
        <taxon>Eukaryota</taxon>
        <taxon>Metazoa</taxon>
        <taxon>Chordata</taxon>
        <taxon>Craniata</taxon>
        <taxon>Vertebrata</taxon>
        <taxon>Euteleostomi</taxon>
        <taxon>Actinopterygii</taxon>
        <taxon>Neopterygii</taxon>
        <taxon>Teleostei</taxon>
        <taxon>Ostariophysi</taxon>
        <taxon>Cypriniformes</taxon>
        <taxon>Cyprinidae</taxon>
        <taxon>Acrossocheilinae</taxon>
        <taxon>Onychostoma</taxon>
    </lineage>
</organism>
<feature type="transmembrane region" description="Helical" evidence="6">
    <location>
        <begin position="56"/>
        <end position="76"/>
    </location>
</feature>
<dbReference type="GO" id="GO:0030246">
    <property type="term" value="F:carbohydrate binding"/>
    <property type="evidence" value="ECO:0007669"/>
    <property type="project" value="UniProtKB-KW"/>
</dbReference>
<dbReference type="InterPro" id="IPR016187">
    <property type="entry name" value="CTDL_fold"/>
</dbReference>
<dbReference type="CDD" id="cd03590">
    <property type="entry name" value="CLECT_DC-SIGN_like"/>
    <property type="match status" value="1"/>
</dbReference>
<evidence type="ECO:0000313" key="9">
    <source>
        <dbReference type="Proteomes" id="UP000579812"/>
    </source>
</evidence>
<dbReference type="InterPro" id="IPR033989">
    <property type="entry name" value="CD209-like_CTLD"/>
</dbReference>
<evidence type="ECO:0000256" key="5">
    <source>
        <dbReference type="SAM" id="MobiDB-lite"/>
    </source>
</evidence>
<keyword evidence="9" id="KW-1185">Reference proteome</keyword>
<dbReference type="InterPro" id="IPR001304">
    <property type="entry name" value="C-type_lectin-like"/>
</dbReference>
<dbReference type="InterPro" id="IPR018378">
    <property type="entry name" value="C-type_lectin_CS"/>
</dbReference>
<comment type="caution">
    <text evidence="8">The sequence shown here is derived from an EMBL/GenBank/DDBJ whole genome shotgun (WGS) entry which is preliminary data.</text>
</comment>
<accession>A0A7J6D7Z3</accession>
<keyword evidence="4" id="KW-0175">Coiled coil</keyword>
<dbReference type="PANTHER" id="PTHR46490:SF6">
    <property type="entry name" value="ASIALOGLYCOPROTEIN RECEPTOR 1-LIKE-RELATED"/>
    <property type="match status" value="1"/>
</dbReference>
<dbReference type="AlphaFoldDB" id="A0A7J6D7Z3"/>
<keyword evidence="3" id="KW-0325">Glycoprotein</keyword>
<keyword evidence="6" id="KW-0472">Membrane</keyword>
<evidence type="ECO:0000256" key="4">
    <source>
        <dbReference type="SAM" id="Coils"/>
    </source>
</evidence>
<name>A0A7J6D7Z3_9TELE</name>
<feature type="region of interest" description="Disordered" evidence="5">
    <location>
        <begin position="15"/>
        <end position="38"/>
    </location>
</feature>
<dbReference type="Gene3D" id="3.10.100.10">
    <property type="entry name" value="Mannose-Binding Protein A, subunit A"/>
    <property type="match status" value="1"/>
</dbReference>
<keyword evidence="6" id="KW-0812">Transmembrane</keyword>
<dbReference type="Proteomes" id="UP000579812">
    <property type="component" value="Unassembled WGS sequence"/>
</dbReference>
<dbReference type="SMART" id="SM00034">
    <property type="entry name" value="CLECT"/>
    <property type="match status" value="1"/>
</dbReference>
<dbReference type="Pfam" id="PF00059">
    <property type="entry name" value="Lectin_C"/>
    <property type="match status" value="1"/>
</dbReference>
<feature type="coiled-coil region" evidence="4">
    <location>
        <begin position="80"/>
        <end position="114"/>
    </location>
</feature>
<dbReference type="EMBL" id="JAAMOB010000003">
    <property type="protein sequence ID" value="KAF4115380.1"/>
    <property type="molecule type" value="Genomic_DNA"/>
</dbReference>
<evidence type="ECO:0000259" key="7">
    <source>
        <dbReference type="PROSITE" id="PS50041"/>
    </source>
</evidence>
<keyword evidence="6" id="KW-1133">Transmembrane helix</keyword>
<dbReference type="InterPro" id="IPR052309">
    <property type="entry name" value="C-type_Lectin_Domain_Fam1"/>
</dbReference>
<evidence type="ECO:0000313" key="8">
    <source>
        <dbReference type="EMBL" id="KAF4115380.1"/>
    </source>
</evidence>
<gene>
    <name evidence="8" type="ORF">G5714_002869</name>
</gene>
<keyword evidence="1" id="KW-0430">Lectin</keyword>
<dbReference type="PROSITE" id="PS50041">
    <property type="entry name" value="C_TYPE_LECTIN_2"/>
    <property type="match status" value="1"/>
</dbReference>
<proteinExistence type="predicted"/>
<feature type="domain" description="C-type lectin" evidence="7">
    <location>
        <begin position="145"/>
        <end position="255"/>
    </location>
</feature>
<protein>
    <recommendedName>
        <fullName evidence="7">C-type lectin domain-containing protein</fullName>
    </recommendedName>
</protein>
<keyword evidence="2" id="KW-1015">Disulfide bond</keyword>
<sequence length="260" mass="30144">MERKDVVEAITDVNRDARNRHNVRTETENPDTKRHQTPRHTGSVCLKVRSSRAAPVCLMLLCVLLLTAVIVLGVNLHNMIEEFYIKNKNLTDEIEELKNRKHSLDKNITELSATNKHLIEQKPDLQKKIDELWNQISKMDGWDCYQSSLYYVTSEKKSWTESRRDCTERGADLIIINNRQEQDFVKKISANAHVWIGLTDIDVEGTWKWVDGSTLTSGFWDPREPNGHRGENCALIYSPGWADYPCSDRFLWICEKSILK</sequence>
<dbReference type="PANTHER" id="PTHR46490">
    <property type="entry name" value="C-TYPE LECTIN DOMAIN FAMILY 12 MEMBER A-RELATED"/>
    <property type="match status" value="1"/>
</dbReference>
<dbReference type="PROSITE" id="PS00615">
    <property type="entry name" value="C_TYPE_LECTIN_1"/>
    <property type="match status" value="1"/>
</dbReference>
<evidence type="ECO:0000256" key="1">
    <source>
        <dbReference type="ARBA" id="ARBA00022734"/>
    </source>
</evidence>
<evidence type="ECO:0000256" key="2">
    <source>
        <dbReference type="ARBA" id="ARBA00023157"/>
    </source>
</evidence>
<evidence type="ECO:0000256" key="3">
    <source>
        <dbReference type="ARBA" id="ARBA00023180"/>
    </source>
</evidence>
<dbReference type="InterPro" id="IPR016186">
    <property type="entry name" value="C-type_lectin-like/link_sf"/>
</dbReference>